<feature type="region of interest" description="Disordered" evidence="1">
    <location>
        <begin position="63"/>
        <end position="115"/>
    </location>
</feature>
<sequence length="115" mass="13377">MKLFVTLKLMTLRLEERDSSMIRDGTWNPGTSGRTDISNQMCSNALQQHLLDKLDSLIIQEKKQARERRTRRLAPYRLKTNPRKKKKISVPRDPDCPDGEWTEGELNNSSDSDIY</sequence>
<protein>
    <submittedName>
        <fullName evidence="2">ORF3</fullName>
    </submittedName>
</protein>
<evidence type="ECO:0000313" key="2">
    <source>
        <dbReference type="EMBL" id="ASH99094.1"/>
    </source>
</evidence>
<feature type="compositionally biased region" description="Basic residues" evidence="1">
    <location>
        <begin position="65"/>
        <end position="89"/>
    </location>
</feature>
<dbReference type="Proteomes" id="UP000682952">
    <property type="component" value="Segment"/>
</dbReference>
<dbReference type="KEGG" id="vg:80535323"/>
<dbReference type="RefSeq" id="YP_010797522.1">
    <property type="nucleotide sequence ID" value="NC_076191.1"/>
</dbReference>
<evidence type="ECO:0000256" key="1">
    <source>
        <dbReference type="SAM" id="MobiDB-lite"/>
    </source>
</evidence>
<proteinExistence type="predicted"/>
<organism evidence="2 3">
    <name type="scientific">Giant panda anellovirus</name>
    <dbReference type="NCBI Taxonomy" id="2016460"/>
    <lineage>
        <taxon>Viruses</taxon>
        <taxon>Monodnaviria</taxon>
        <taxon>Shotokuvirae</taxon>
        <taxon>Commensaviricota</taxon>
        <taxon>Cardeaviricetes</taxon>
        <taxon>Sanitavirales</taxon>
        <taxon>Anelloviridae</taxon>
    </lineage>
</organism>
<evidence type="ECO:0000313" key="3">
    <source>
        <dbReference type="Proteomes" id="UP000682952"/>
    </source>
</evidence>
<keyword evidence="3" id="KW-1185">Reference proteome</keyword>
<feature type="compositionally biased region" description="Polar residues" evidence="1">
    <location>
        <begin position="105"/>
        <end position="115"/>
    </location>
</feature>
<dbReference type="EMBL" id="MF327544">
    <property type="protein sequence ID" value="ASH99094.1"/>
    <property type="molecule type" value="Genomic_DNA"/>
</dbReference>
<accession>A0A220IGH7</accession>
<dbReference type="GeneID" id="80535323"/>
<name>A0A220IGH7_9VIRU</name>
<reference evidence="2 3" key="1">
    <citation type="journal article" date="2017" name="Microbiome">
        <title>Virome comparisons in wild-diseased and healthy captive giant pandas.</title>
        <authorList>
            <person name="Zhang W."/>
            <person name="Yang S."/>
            <person name="Shan T."/>
            <person name="Hou R."/>
            <person name="Liu Z."/>
            <person name="Li W."/>
            <person name="Guo L."/>
            <person name="Wang Y."/>
            <person name="Chen P."/>
            <person name="Wang X."/>
            <person name="Feng F."/>
            <person name="Wang H."/>
            <person name="Chen C."/>
            <person name="Shen Q."/>
            <person name="Zhou C."/>
            <person name="Hua X."/>
            <person name="Cui L."/>
            <person name="Deng X."/>
            <person name="Zhang Z."/>
            <person name="Qi D."/>
            <person name="Delwart E."/>
        </authorList>
    </citation>
    <scope>NUCLEOTIDE SEQUENCE [LARGE SCALE GENOMIC DNA]</scope>
    <source>
        <strain evidence="3">gpan20806</strain>
    </source>
</reference>